<reference evidence="1 2" key="1">
    <citation type="journal article" date="2019" name="Int. J. Syst. Evol. Microbiol.">
        <title>The Global Catalogue of Microorganisms (GCM) 10K type strain sequencing project: providing services to taxonomists for standard genome sequencing and annotation.</title>
        <authorList>
            <consortium name="The Broad Institute Genomics Platform"/>
            <consortium name="The Broad Institute Genome Sequencing Center for Infectious Disease"/>
            <person name="Wu L."/>
            <person name="Ma J."/>
        </authorList>
    </citation>
    <scope>NUCLEOTIDE SEQUENCE [LARGE SCALE GENOMIC DNA]</scope>
    <source>
        <strain evidence="1 2">JCM 14306</strain>
    </source>
</reference>
<comment type="caution">
    <text evidence="1">The sequence shown here is derived from an EMBL/GenBank/DDBJ whole genome shotgun (WGS) entry which is preliminary data.</text>
</comment>
<gene>
    <name evidence="1" type="ORF">GCM10009744_38640</name>
</gene>
<keyword evidence="2" id="KW-1185">Reference proteome</keyword>
<organism evidence="1 2">
    <name type="scientific">Kribbella alba</name>
    <dbReference type="NCBI Taxonomy" id="190197"/>
    <lineage>
        <taxon>Bacteria</taxon>
        <taxon>Bacillati</taxon>
        <taxon>Actinomycetota</taxon>
        <taxon>Actinomycetes</taxon>
        <taxon>Propionibacteriales</taxon>
        <taxon>Kribbellaceae</taxon>
        <taxon>Kribbella</taxon>
    </lineage>
</organism>
<dbReference type="EMBL" id="BAAANE010000007">
    <property type="protein sequence ID" value="GAA1644310.1"/>
    <property type="molecule type" value="Genomic_DNA"/>
</dbReference>
<sequence>MPEGWARSTAGAVTSFGDKLNRIQVGATAATAAPTTQSVSSQLVPALQRQVPKFAMGKVSEISRPAGKVVLVTYQGDSSPDPVTGKVVRDAFEQYLFFQNGKLVTLTLSGPTNADNVDPWKIVSESVRWA</sequence>
<evidence type="ECO:0000313" key="2">
    <source>
        <dbReference type="Proteomes" id="UP001501319"/>
    </source>
</evidence>
<evidence type="ECO:0000313" key="1">
    <source>
        <dbReference type="EMBL" id="GAA1644310.1"/>
    </source>
</evidence>
<name>A0ABN2FG67_9ACTN</name>
<dbReference type="Proteomes" id="UP001501319">
    <property type="component" value="Unassembled WGS sequence"/>
</dbReference>
<evidence type="ECO:0008006" key="3">
    <source>
        <dbReference type="Google" id="ProtNLM"/>
    </source>
</evidence>
<proteinExistence type="predicted"/>
<protein>
    <recommendedName>
        <fullName evidence="3">Lipoprotein</fullName>
    </recommendedName>
</protein>
<accession>A0ABN2FG67</accession>